<comment type="function">
    <text evidence="1">Removes C-terminal D-alanyl residues from sugar-peptide cell wall precursors.</text>
</comment>
<evidence type="ECO:0000256" key="6">
    <source>
        <dbReference type="ARBA" id="ARBA00022670"/>
    </source>
</evidence>
<dbReference type="OrthoDB" id="9791132at2"/>
<name>A0A5R9G969_9BACL</name>
<evidence type="ECO:0000256" key="13">
    <source>
        <dbReference type="PIRSR" id="PIRSR618044-1"/>
    </source>
</evidence>
<evidence type="ECO:0000256" key="9">
    <source>
        <dbReference type="ARBA" id="ARBA00022960"/>
    </source>
</evidence>
<evidence type="ECO:0000256" key="10">
    <source>
        <dbReference type="ARBA" id="ARBA00022984"/>
    </source>
</evidence>
<dbReference type="InterPro" id="IPR018044">
    <property type="entry name" value="Peptidase_S11"/>
</dbReference>
<evidence type="ECO:0000256" key="17">
    <source>
        <dbReference type="SAM" id="SignalP"/>
    </source>
</evidence>
<dbReference type="Gene3D" id="2.60.410.10">
    <property type="entry name" value="D-Ala-D-Ala carboxypeptidase, C-terminal domain"/>
    <property type="match status" value="1"/>
</dbReference>
<evidence type="ECO:0000256" key="15">
    <source>
        <dbReference type="RuleBase" id="RU004016"/>
    </source>
</evidence>
<sequence>MVTKRKRFGRAAVILSCAILAQTFSPFLHNAKAAEQVDLGLNVNAAVLMDAETGQILYAENENEPYQPASMTKMMTEYLIMEEIEAGRMTWEDMIFTTEHAADAIGSGQQMAEGVSYPAKKVFELLSIYSGNDAAVAFADHIGGTEEQFAKLMNETAKKLGLSSGTYFINSTGLSRRDMGKYAPTTLEGETLLTALDAAKLAQAIVLEHPEVLEFTKIPSLKFNEADAKPMVNWNWMVEGNKENQNFKSYAYDGLDGLKTGHTSDAGYCFTGTAERNGMRLISVVMGAESEKARFNETRKLLDYGFNSFEKRTILSAKTELPDLKTVHIPNALNQEVPVVVGQGIELIVAKTEQATPQLTANVYPEDQLKAPLKAEDQVGTVTVVYGDRTMEVPLIVTEDVEKAGWFRMLMRGIGGFFSGLFGGIVGLFK</sequence>
<keyword evidence="5 19" id="KW-0121">Carboxypeptidase</keyword>
<comment type="similarity">
    <text evidence="3 15">Belongs to the peptidase S11 family.</text>
</comment>
<evidence type="ECO:0000313" key="19">
    <source>
        <dbReference type="EMBL" id="TLS50640.1"/>
    </source>
</evidence>
<accession>A0A5R9G969</accession>
<comment type="catalytic activity">
    <reaction evidence="12">
        <text>Preferential cleavage: (Ac)2-L-Lys-D-Ala-|-D-Ala. Also transpeptidation of peptidyl-alanyl moieties that are N-acyl substituents of D-alanine.</text>
        <dbReference type="EC" id="3.4.16.4"/>
    </reaction>
</comment>
<dbReference type="GO" id="GO:0006508">
    <property type="term" value="P:proteolysis"/>
    <property type="evidence" value="ECO:0007669"/>
    <property type="project" value="UniProtKB-KW"/>
</dbReference>
<feature type="active site" evidence="13">
    <location>
        <position position="130"/>
    </location>
</feature>
<evidence type="ECO:0000256" key="5">
    <source>
        <dbReference type="ARBA" id="ARBA00022645"/>
    </source>
</evidence>
<dbReference type="InterPro" id="IPR012338">
    <property type="entry name" value="Beta-lactam/transpept-like"/>
</dbReference>
<feature type="active site" description="Acyl-ester intermediate" evidence="13">
    <location>
        <position position="70"/>
    </location>
</feature>
<dbReference type="EMBL" id="VCIW01000014">
    <property type="protein sequence ID" value="TLS50640.1"/>
    <property type="molecule type" value="Genomic_DNA"/>
</dbReference>
<evidence type="ECO:0000256" key="14">
    <source>
        <dbReference type="PIRSR" id="PIRSR618044-2"/>
    </source>
</evidence>
<dbReference type="PANTHER" id="PTHR21581:SF11">
    <property type="entry name" value="D-ALANYL-D-ALANINE CARBOXYPEPTIDASE DACA"/>
    <property type="match status" value="1"/>
</dbReference>
<dbReference type="Proteomes" id="UP000309676">
    <property type="component" value="Unassembled WGS sequence"/>
</dbReference>
<keyword evidence="16" id="KW-0812">Transmembrane</keyword>
<dbReference type="InterPro" id="IPR015956">
    <property type="entry name" value="Peniciliin-bd_prot_C_sf"/>
</dbReference>
<dbReference type="GO" id="GO:0071555">
    <property type="term" value="P:cell wall organization"/>
    <property type="evidence" value="ECO:0007669"/>
    <property type="project" value="UniProtKB-KW"/>
</dbReference>
<evidence type="ECO:0000256" key="4">
    <source>
        <dbReference type="ARBA" id="ARBA00012448"/>
    </source>
</evidence>
<dbReference type="PANTHER" id="PTHR21581">
    <property type="entry name" value="D-ALANYL-D-ALANINE CARBOXYPEPTIDASE"/>
    <property type="match status" value="1"/>
</dbReference>
<evidence type="ECO:0000256" key="16">
    <source>
        <dbReference type="SAM" id="Phobius"/>
    </source>
</evidence>
<dbReference type="SUPFAM" id="SSF56601">
    <property type="entry name" value="beta-lactamase/transpeptidase-like"/>
    <property type="match status" value="1"/>
</dbReference>
<dbReference type="PRINTS" id="PR00725">
    <property type="entry name" value="DADACBPTASE1"/>
</dbReference>
<protein>
    <recommendedName>
        <fullName evidence="4">serine-type D-Ala-D-Ala carboxypeptidase</fullName>
        <ecNumber evidence="4">3.4.16.4</ecNumber>
    </recommendedName>
</protein>
<keyword evidence="16" id="KW-0472">Membrane</keyword>
<dbReference type="GO" id="GO:0009252">
    <property type="term" value="P:peptidoglycan biosynthetic process"/>
    <property type="evidence" value="ECO:0007669"/>
    <property type="project" value="UniProtKB-UniPathway"/>
</dbReference>
<keyword evidence="8" id="KW-0378">Hydrolase</keyword>
<feature type="chain" id="PRO_5039387798" description="serine-type D-Ala-D-Ala carboxypeptidase" evidence="17">
    <location>
        <begin position="22"/>
        <end position="430"/>
    </location>
</feature>
<dbReference type="GO" id="GO:0009002">
    <property type="term" value="F:serine-type D-Ala-D-Ala carboxypeptidase activity"/>
    <property type="evidence" value="ECO:0007669"/>
    <property type="project" value="UniProtKB-EC"/>
</dbReference>
<evidence type="ECO:0000256" key="12">
    <source>
        <dbReference type="ARBA" id="ARBA00034000"/>
    </source>
</evidence>
<keyword evidence="16" id="KW-1133">Transmembrane helix</keyword>
<dbReference type="Pfam" id="PF07943">
    <property type="entry name" value="PBP5_C"/>
    <property type="match status" value="1"/>
</dbReference>
<keyword evidence="10" id="KW-0573">Peptidoglycan synthesis</keyword>
<feature type="signal peptide" evidence="17">
    <location>
        <begin position="1"/>
        <end position="21"/>
    </location>
</feature>
<organism evidence="19 20">
    <name type="scientific">Paenibacillus antri</name>
    <dbReference type="NCBI Taxonomy" id="2582848"/>
    <lineage>
        <taxon>Bacteria</taxon>
        <taxon>Bacillati</taxon>
        <taxon>Bacillota</taxon>
        <taxon>Bacilli</taxon>
        <taxon>Bacillales</taxon>
        <taxon>Paenibacillaceae</taxon>
        <taxon>Paenibacillus</taxon>
    </lineage>
</organism>
<evidence type="ECO:0000313" key="20">
    <source>
        <dbReference type="Proteomes" id="UP000309676"/>
    </source>
</evidence>
<feature type="transmembrane region" description="Helical" evidence="16">
    <location>
        <begin position="409"/>
        <end position="429"/>
    </location>
</feature>
<reference evidence="19 20" key="1">
    <citation type="submission" date="2019-05" db="EMBL/GenBank/DDBJ databases">
        <authorList>
            <person name="Narsing Rao M.P."/>
            <person name="Li W.J."/>
        </authorList>
    </citation>
    <scope>NUCLEOTIDE SEQUENCE [LARGE SCALE GENOMIC DNA]</scope>
    <source>
        <strain evidence="19 20">SYSU_K30003</strain>
    </source>
</reference>
<evidence type="ECO:0000256" key="1">
    <source>
        <dbReference type="ARBA" id="ARBA00003217"/>
    </source>
</evidence>
<evidence type="ECO:0000256" key="8">
    <source>
        <dbReference type="ARBA" id="ARBA00022801"/>
    </source>
</evidence>
<dbReference type="SUPFAM" id="SSF69189">
    <property type="entry name" value="Penicillin-binding protein associated domain"/>
    <property type="match status" value="1"/>
</dbReference>
<dbReference type="Gene3D" id="3.40.710.10">
    <property type="entry name" value="DD-peptidase/beta-lactamase superfamily"/>
    <property type="match status" value="1"/>
</dbReference>
<dbReference type="InterPro" id="IPR001967">
    <property type="entry name" value="Peptidase_S11_N"/>
</dbReference>
<dbReference type="EC" id="3.4.16.4" evidence="4"/>
<feature type="active site" description="Proton acceptor" evidence="13">
    <location>
        <position position="73"/>
    </location>
</feature>
<evidence type="ECO:0000259" key="18">
    <source>
        <dbReference type="SMART" id="SM00936"/>
    </source>
</evidence>
<feature type="domain" description="Peptidase S11 D-Ala-D-Ala carboxypeptidase A C-terminal" evidence="18">
    <location>
        <begin position="309"/>
        <end position="403"/>
    </location>
</feature>
<comment type="pathway">
    <text evidence="2">Cell wall biogenesis; peptidoglycan biosynthesis.</text>
</comment>
<keyword evidence="9" id="KW-0133">Cell shape</keyword>
<evidence type="ECO:0000256" key="2">
    <source>
        <dbReference type="ARBA" id="ARBA00004752"/>
    </source>
</evidence>
<evidence type="ECO:0000256" key="3">
    <source>
        <dbReference type="ARBA" id="ARBA00007164"/>
    </source>
</evidence>
<dbReference type="Pfam" id="PF00768">
    <property type="entry name" value="Peptidase_S11"/>
    <property type="match status" value="1"/>
</dbReference>
<comment type="caution">
    <text evidence="19">The sequence shown here is derived from an EMBL/GenBank/DDBJ whole genome shotgun (WGS) entry which is preliminary data.</text>
</comment>
<gene>
    <name evidence="19" type="ORF">FE782_19145</name>
</gene>
<dbReference type="InterPro" id="IPR012907">
    <property type="entry name" value="Peptidase_S11_C"/>
</dbReference>
<dbReference type="SMART" id="SM00936">
    <property type="entry name" value="PBP5_C"/>
    <property type="match status" value="1"/>
</dbReference>
<dbReference type="RefSeq" id="WP_138196007.1">
    <property type="nucleotide sequence ID" value="NZ_VCIW01000014.1"/>
</dbReference>
<keyword evidence="20" id="KW-1185">Reference proteome</keyword>
<dbReference type="AlphaFoldDB" id="A0A5R9G969"/>
<proteinExistence type="inferred from homology"/>
<keyword evidence="6" id="KW-0645">Protease</keyword>
<dbReference type="UniPathway" id="UPA00219"/>
<keyword evidence="11" id="KW-0961">Cell wall biogenesis/degradation</keyword>
<evidence type="ECO:0000256" key="11">
    <source>
        <dbReference type="ARBA" id="ARBA00023316"/>
    </source>
</evidence>
<feature type="binding site" evidence="14">
    <location>
        <position position="259"/>
    </location>
    <ligand>
        <name>substrate</name>
    </ligand>
</feature>
<dbReference type="GO" id="GO:0008360">
    <property type="term" value="P:regulation of cell shape"/>
    <property type="evidence" value="ECO:0007669"/>
    <property type="project" value="UniProtKB-KW"/>
</dbReference>
<keyword evidence="7 17" id="KW-0732">Signal</keyword>
<evidence type="ECO:0000256" key="7">
    <source>
        <dbReference type="ARBA" id="ARBA00022729"/>
    </source>
</evidence>
<dbReference type="InterPro" id="IPR037167">
    <property type="entry name" value="Peptidase_S11_C_sf"/>
</dbReference>